<dbReference type="EMBL" id="REGN01001949">
    <property type="protein sequence ID" value="RNA31403.1"/>
    <property type="molecule type" value="Genomic_DNA"/>
</dbReference>
<comment type="caution">
    <text evidence="1">The sequence shown here is derived from an EMBL/GenBank/DDBJ whole genome shotgun (WGS) entry which is preliminary data.</text>
</comment>
<keyword evidence="2" id="KW-1185">Reference proteome</keyword>
<evidence type="ECO:0000313" key="2">
    <source>
        <dbReference type="Proteomes" id="UP000276133"/>
    </source>
</evidence>
<dbReference type="Proteomes" id="UP000276133">
    <property type="component" value="Unassembled WGS sequence"/>
</dbReference>
<evidence type="ECO:0000313" key="1">
    <source>
        <dbReference type="EMBL" id="RNA31403.1"/>
    </source>
</evidence>
<dbReference type="AlphaFoldDB" id="A0A3M7S6E6"/>
<sequence>MFLNELESITYSGDLITHELKDNEKNGSNAQIPSVFSPQHRIRFVEPLALLRQHLNAMSKSLNSGESTKLSFNFLKNKERNPYDQDRLTKLKSNGTSDLLNISRAQLTHINVWGTELKE</sequence>
<accession>A0A3M7S6E6</accession>
<gene>
    <name evidence="1" type="ORF">BpHYR1_007169</name>
</gene>
<protein>
    <submittedName>
        <fullName evidence="1">Uncharacterized protein</fullName>
    </submittedName>
</protein>
<name>A0A3M7S6E6_BRAPC</name>
<proteinExistence type="predicted"/>
<organism evidence="1 2">
    <name type="scientific">Brachionus plicatilis</name>
    <name type="common">Marine rotifer</name>
    <name type="synonym">Brachionus muelleri</name>
    <dbReference type="NCBI Taxonomy" id="10195"/>
    <lineage>
        <taxon>Eukaryota</taxon>
        <taxon>Metazoa</taxon>
        <taxon>Spiralia</taxon>
        <taxon>Gnathifera</taxon>
        <taxon>Rotifera</taxon>
        <taxon>Eurotatoria</taxon>
        <taxon>Monogononta</taxon>
        <taxon>Pseudotrocha</taxon>
        <taxon>Ploima</taxon>
        <taxon>Brachionidae</taxon>
        <taxon>Brachionus</taxon>
    </lineage>
</organism>
<reference evidence="1 2" key="1">
    <citation type="journal article" date="2018" name="Sci. Rep.">
        <title>Genomic signatures of local adaptation to the degree of environmental predictability in rotifers.</title>
        <authorList>
            <person name="Franch-Gras L."/>
            <person name="Hahn C."/>
            <person name="Garcia-Roger E.M."/>
            <person name="Carmona M.J."/>
            <person name="Serra M."/>
            <person name="Gomez A."/>
        </authorList>
    </citation>
    <scope>NUCLEOTIDE SEQUENCE [LARGE SCALE GENOMIC DNA]</scope>
    <source>
        <strain evidence="1">HYR1</strain>
    </source>
</reference>